<keyword evidence="3" id="KW-1185">Reference proteome</keyword>
<dbReference type="EMBL" id="BAAFSG010000001">
    <property type="protein sequence ID" value="GAB1253561.1"/>
    <property type="molecule type" value="Genomic_DNA"/>
</dbReference>
<evidence type="ECO:0000313" key="3">
    <source>
        <dbReference type="Proteomes" id="UP001628192"/>
    </source>
</evidence>
<dbReference type="Proteomes" id="UP001628192">
    <property type="component" value="Unassembled WGS sequence"/>
</dbReference>
<name>A0ABQ0E738_9BACT</name>
<keyword evidence="1" id="KW-1133">Transmembrane helix</keyword>
<accession>A0ABQ0E738</accession>
<organism evidence="2 3">
    <name type="scientific">Desulfovibrio falkowii</name>
    <dbReference type="NCBI Taxonomy" id="3136602"/>
    <lineage>
        <taxon>Bacteria</taxon>
        <taxon>Pseudomonadati</taxon>
        <taxon>Thermodesulfobacteriota</taxon>
        <taxon>Desulfovibrionia</taxon>
        <taxon>Desulfovibrionales</taxon>
        <taxon>Desulfovibrionaceae</taxon>
        <taxon>Desulfovibrio</taxon>
    </lineage>
</organism>
<protein>
    <submittedName>
        <fullName evidence="2">Uncharacterized protein</fullName>
    </submittedName>
</protein>
<reference evidence="2 3" key="1">
    <citation type="journal article" date="2025" name="Int. J. Syst. Evol. Microbiol.">
        <title>Desulfovibrio falkowii sp. nov., Porphyromonas miyakawae sp. nov., Mediterraneibacter flintii sp. nov. and Owariibacterium komagatae gen. nov., sp. nov., isolated from human faeces.</title>
        <authorList>
            <person name="Hamaguchi T."/>
            <person name="Ohara M."/>
            <person name="Hisatomi A."/>
            <person name="Sekiguchi K."/>
            <person name="Takeda J.I."/>
            <person name="Ueyama J."/>
            <person name="Ito M."/>
            <person name="Nishiwaki H."/>
            <person name="Ogi T."/>
            <person name="Hirayama M."/>
            <person name="Ohkuma M."/>
            <person name="Sakamoto M."/>
            <person name="Ohno K."/>
        </authorList>
    </citation>
    <scope>NUCLEOTIDE SEQUENCE [LARGE SCALE GENOMIC DNA]</scope>
    <source>
        <strain evidence="2 3">13CB8C</strain>
    </source>
</reference>
<keyword evidence="1" id="KW-0472">Membrane</keyword>
<feature type="transmembrane region" description="Helical" evidence="1">
    <location>
        <begin position="12"/>
        <end position="33"/>
    </location>
</feature>
<comment type="caution">
    <text evidence="2">The sequence shown here is derived from an EMBL/GenBank/DDBJ whole genome shotgun (WGS) entry which is preliminary data.</text>
</comment>
<gene>
    <name evidence="2" type="ORF">Defa_10480</name>
</gene>
<proteinExistence type="predicted"/>
<sequence length="39" mass="4157">MDLVSTLLLTDAAVRIAMTLLAGSFVLALVTLVRQVQRG</sequence>
<keyword evidence="1" id="KW-0812">Transmembrane</keyword>
<evidence type="ECO:0000256" key="1">
    <source>
        <dbReference type="SAM" id="Phobius"/>
    </source>
</evidence>
<evidence type="ECO:0000313" key="2">
    <source>
        <dbReference type="EMBL" id="GAB1253561.1"/>
    </source>
</evidence>